<evidence type="ECO:0000259" key="2">
    <source>
        <dbReference type="SMART" id="SM00906"/>
    </source>
</evidence>
<dbReference type="VEuPathDB" id="FungiDB:A1O9_07115"/>
<sequence length="423" mass="47240">MLTAQLHGTNSGHQDPSWYATYNTVLAFGCRITLAKTLSYSKTVEASMAFFENALSVQSDILQCRSSIISVRALTLMAYYTEAIGSPHLEYILASNAMRLAISKGLHRQPATSWNISEQDTRQRNRLFWNIYALDRQISHRSGRPPAIDDDDISCQVPNTLSPGENINIPFTTICVKLHQILSHAYKRLSTARALQQSTAELLKAVTELDQELVTFKQSIEHLITLDEPLDEQRVLATMPTFQLLMLHFLYYGLLFEIHGPLMLPWFDCTMIKQLESFRSQVDRSCALVAKTARAAILATRLVRLDANCPVLDPTSETVQSDLKLMEIAAGYGSRVEFESDGSISCTFIREFTHFAYTAVDRAKLHLSHHGVPDPESADVGGVPVDGGESLMDVDLSSYDQQYFREVSHLPCTAIGVPTKFSV</sequence>
<gene>
    <name evidence="3" type="ORF">A1O9_07115</name>
</gene>
<dbReference type="GO" id="GO:0003677">
    <property type="term" value="F:DNA binding"/>
    <property type="evidence" value="ECO:0007669"/>
    <property type="project" value="InterPro"/>
</dbReference>
<dbReference type="RefSeq" id="XP_013259515.1">
    <property type="nucleotide sequence ID" value="XM_013404061.1"/>
</dbReference>
<dbReference type="CDD" id="cd12148">
    <property type="entry name" value="fungal_TF_MHR"/>
    <property type="match status" value="1"/>
</dbReference>
<protein>
    <recommendedName>
        <fullName evidence="2">Xylanolytic transcriptional activator regulatory domain-containing protein</fullName>
    </recommendedName>
</protein>
<dbReference type="PANTHER" id="PTHR46910">
    <property type="entry name" value="TRANSCRIPTION FACTOR PDR1"/>
    <property type="match status" value="1"/>
</dbReference>
<dbReference type="AlphaFoldDB" id="A0A072PN21"/>
<comment type="caution">
    <text evidence="3">The sequence shown here is derived from an EMBL/GenBank/DDBJ whole genome shotgun (WGS) entry which is preliminary data.</text>
</comment>
<reference evidence="3 4" key="1">
    <citation type="submission" date="2013-03" db="EMBL/GenBank/DDBJ databases">
        <title>The Genome Sequence of Exophiala aquamarina CBS 119918.</title>
        <authorList>
            <consortium name="The Broad Institute Genomics Platform"/>
            <person name="Cuomo C."/>
            <person name="de Hoog S."/>
            <person name="Gorbushina A."/>
            <person name="Walker B."/>
            <person name="Young S.K."/>
            <person name="Zeng Q."/>
            <person name="Gargeya S."/>
            <person name="Fitzgerald M."/>
            <person name="Haas B."/>
            <person name="Abouelleil A."/>
            <person name="Allen A.W."/>
            <person name="Alvarado L."/>
            <person name="Arachchi H.M."/>
            <person name="Berlin A.M."/>
            <person name="Chapman S.B."/>
            <person name="Gainer-Dewar J."/>
            <person name="Goldberg J."/>
            <person name="Griggs A."/>
            <person name="Gujja S."/>
            <person name="Hansen M."/>
            <person name="Howarth C."/>
            <person name="Imamovic A."/>
            <person name="Ireland A."/>
            <person name="Larimer J."/>
            <person name="McCowan C."/>
            <person name="Murphy C."/>
            <person name="Pearson M."/>
            <person name="Poon T.W."/>
            <person name="Priest M."/>
            <person name="Roberts A."/>
            <person name="Saif S."/>
            <person name="Shea T."/>
            <person name="Sisk P."/>
            <person name="Sykes S."/>
            <person name="Wortman J."/>
            <person name="Nusbaum C."/>
            <person name="Birren B."/>
        </authorList>
    </citation>
    <scope>NUCLEOTIDE SEQUENCE [LARGE SCALE GENOMIC DNA]</scope>
    <source>
        <strain evidence="3 4">CBS 119918</strain>
    </source>
</reference>
<dbReference type="GO" id="GO:0008270">
    <property type="term" value="F:zinc ion binding"/>
    <property type="evidence" value="ECO:0007669"/>
    <property type="project" value="InterPro"/>
</dbReference>
<dbReference type="GO" id="GO:0003700">
    <property type="term" value="F:DNA-binding transcription factor activity"/>
    <property type="evidence" value="ECO:0007669"/>
    <property type="project" value="InterPro"/>
</dbReference>
<dbReference type="OrthoDB" id="4118202at2759"/>
<dbReference type="GeneID" id="25282029"/>
<keyword evidence="4" id="KW-1185">Reference proteome</keyword>
<keyword evidence="1" id="KW-0539">Nucleus</keyword>
<dbReference type="GO" id="GO:0006351">
    <property type="term" value="P:DNA-templated transcription"/>
    <property type="evidence" value="ECO:0007669"/>
    <property type="project" value="InterPro"/>
</dbReference>
<dbReference type="InterPro" id="IPR007219">
    <property type="entry name" value="XnlR_reg_dom"/>
</dbReference>
<name>A0A072PN21_9EURO</name>
<dbReference type="Pfam" id="PF04082">
    <property type="entry name" value="Fungal_trans"/>
    <property type="match status" value="1"/>
</dbReference>
<dbReference type="SMART" id="SM00906">
    <property type="entry name" value="Fungal_trans"/>
    <property type="match status" value="1"/>
</dbReference>
<dbReference type="PANTHER" id="PTHR46910:SF25">
    <property type="entry name" value="ABC-TRANSPORTER-REGULATING TRANSCRIPTION FACTOR"/>
    <property type="match status" value="1"/>
</dbReference>
<dbReference type="Proteomes" id="UP000027920">
    <property type="component" value="Unassembled WGS sequence"/>
</dbReference>
<dbReference type="InterPro" id="IPR050987">
    <property type="entry name" value="AtrR-like"/>
</dbReference>
<evidence type="ECO:0000256" key="1">
    <source>
        <dbReference type="ARBA" id="ARBA00023242"/>
    </source>
</evidence>
<dbReference type="HOGENOM" id="CLU_016058_2_1_1"/>
<evidence type="ECO:0000313" key="4">
    <source>
        <dbReference type="Proteomes" id="UP000027920"/>
    </source>
</evidence>
<feature type="domain" description="Xylanolytic transcriptional activator regulatory" evidence="2">
    <location>
        <begin position="90"/>
        <end position="164"/>
    </location>
</feature>
<evidence type="ECO:0000313" key="3">
    <source>
        <dbReference type="EMBL" id="KEF56925.1"/>
    </source>
</evidence>
<accession>A0A072PN21</accession>
<organism evidence="3 4">
    <name type="scientific">Exophiala aquamarina CBS 119918</name>
    <dbReference type="NCBI Taxonomy" id="1182545"/>
    <lineage>
        <taxon>Eukaryota</taxon>
        <taxon>Fungi</taxon>
        <taxon>Dikarya</taxon>
        <taxon>Ascomycota</taxon>
        <taxon>Pezizomycotina</taxon>
        <taxon>Eurotiomycetes</taxon>
        <taxon>Chaetothyriomycetidae</taxon>
        <taxon>Chaetothyriales</taxon>
        <taxon>Herpotrichiellaceae</taxon>
        <taxon>Exophiala</taxon>
    </lineage>
</organism>
<dbReference type="EMBL" id="AMGV01000005">
    <property type="protein sequence ID" value="KEF56925.1"/>
    <property type="molecule type" value="Genomic_DNA"/>
</dbReference>
<proteinExistence type="predicted"/>
<dbReference type="STRING" id="1182545.A0A072PN21"/>